<dbReference type="InterPro" id="IPR011356">
    <property type="entry name" value="Leucine_aapep/pepB"/>
</dbReference>
<keyword evidence="3" id="KW-0645">Protease</keyword>
<evidence type="ECO:0000259" key="5">
    <source>
        <dbReference type="Pfam" id="PF00883"/>
    </source>
</evidence>
<dbReference type="EMBL" id="PGCJ01000579">
    <property type="protein sequence ID" value="PLW25901.1"/>
    <property type="molecule type" value="Genomic_DNA"/>
</dbReference>
<dbReference type="STRING" id="200324.A0A2N5TK87"/>
<keyword evidence="2" id="KW-0031">Aminopeptidase</keyword>
<keyword evidence="4" id="KW-0378">Hydrolase</keyword>
<dbReference type="AlphaFoldDB" id="A0A2N5TK87"/>
<evidence type="ECO:0000256" key="2">
    <source>
        <dbReference type="ARBA" id="ARBA00022438"/>
    </source>
</evidence>
<dbReference type="SUPFAM" id="SSF53187">
    <property type="entry name" value="Zn-dependent exopeptidases"/>
    <property type="match status" value="1"/>
</dbReference>
<proteinExistence type="inferred from homology"/>
<evidence type="ECO:0000313" key="7">
    <source>
        <dbReference type="Proteomes" id="UP000235388"/>
    </source>
</evidence>
<evidence type="ECO:0000313" key="6">
    <source>
        <dbReference type="EMBL" id="PLW25901.1"/>
    </source>
</evidence>
<dbReference type="Proteomes" id="UP000235388">
    <property type="component" value="Unassembled WGS sequence"/>
</dbReference>
<evidence type="ECO:0000256" key="3">
    <source>
        <dbReference type="ARBA" id="ARBA00022670"/>
    </source>
</evidence>
<protein>
    <recommendedName>
        <fullName evidence="5">Cytosol aminopeptidase domain-containing protein</fullName>
    </recommendedName>
</protein>
<evidence type="ECO:0000256" key="1">
    <source>
        <dbReference type="ARBA" id="ARBA00009528"/>
    </source>
</evidence>
<keyword evidence="7" id="KW-1185">Reference proteome</keyword>
<name>A0A2N5TK87_9BASI</name>
<dbReference type="Gene3D" id="3.40.630.10">
    <property type="entry name" value="Zn peptidases"/>
    <property type="match status" value="1"/>
</dbReference>
<dbReference type="InterPro" id="IPR000819">
    <property type="entry name" value="Peptidase_M17_C"/>
</dbReference>
<reference evidence="6 7" key="1">
    <citation type="submission" date="2017-11" db="EMBL/GenBank/DDBJ databases">
        <title>De novo assembly and phasing of dikaryotic genomes from two isolates of Puccinia coronata f. sp. avenae, the causal agent of oat crown rust.</title>
        <authorList>
            <person name="Miller M.E."/>
            <person name="Zhang Y."/>
            <person name="Omidvar V."/>
            <person name="Sperschneider J."/>
            <person name="Schwessinger B."/>
            <person name="Raley C."/>
            <person name="Palmer J.M."/>
            <person name="Garnica D."/>
            <person name="Upadhyaya N."/>
            <person name="Rathjen J."/>
            <person name="Taylor J.M."/>
            <person name="Park R.F."/>
            <person name="Dodds P.N."/>
            <person name="Hirsch C.D."/>
            <person name="Kianian S.F."/>
            <person name="Figueroa M."/>
        </authorList>
    </citation>
    <scope>NUCLEOTIDE SEQUENCE [LARGE SCALE GENOMIC DNA]</scope>
    <source>
        <strain evidence="6">12NC29</strain>
    </source>
</reference>
<gene>
    <name evidence="6" type="ORF">PCANC_27345</name>
</gene>
<dbReference type="GO" id="GO:0005737">
    <property type="term" value="C:cytoplasm"/>
    <property type="evidence" value="ECO:0007669"/>
    <property type="project" value="InterPro"/>
</dbReference>
<dbReference type="OrthoDB" id="412814at2759"/>
<dbReference type="PANTHER" id="PTHR11963">
    <property type="entry name" value="LEUCINE AMINOPEPTIDASE-RELATED"/>
    <property type="match status" value="1"/>
</dbReference>
<feature type="domain" description="Cytosol aminopeptidase" evidence="5">
    <location>
        <begin position="1"/>
        <end position="93"/>
    </location>
</feature>
<dbReference type="GO" id="GO:0006508">
    <property type="term" value="P:proteolysis"/>
    <property type="evidence" value="ECO:0007669"/>
    <property type="project" value="UniProtKB-KW"/>
</dbReference>
<evidence type="ECO:0000256" key="4">
    <source>
        <dbReference type="ARBA" id="ARBA00022801"/>
    </source>
</evidence>
<sequence>MNLFLSVALGMMEPCKFLEIHYKGASGTGGEFKPTVALVGISIKGGAGMKLMRANTGGAAMVTSAAWAIAKLGIPIDMLICTPLTGRSLHPSCVKQS</sequence>
<dbReference type="Pfam" id="PF00883">
    <property type="entry name" value="Peptidase_M17"/>
    <property type="match status" value="1"/>
</dbReference>
<dbReference type="GO" id="GO:0030145">
    <property type="term" value="F:manganese ion binding"/>
    <property type="evidence" value="ECO:0007669"/>
    <property type="project" value="InterPro"/>
</dbReference>
<dbReference type="PANTHER" id="PTHR11963:SF23">
    <property type="entry name" value="CYTOSOL AMINOPEPTIDASE"/>
    <property type="match status" value="1"/>
</dbReference>
<accession>A0A2N5TK87</accession>
<comment type="similarity">
    <text evidence="1">Belongs to the peptidase M17 family.</text>
</comment>
<dbReference type="GO" id="GO:0070006">
    <property type="term" value="F:metalloaminopeptidase activity"/>
    <property type="evidence" value="ECO:0007669"/>
    <property type="project" value="InterPro"/>
</dbReference>
<organism evidence="6 7">
    <name type="scientific">Puccinia coronata f. sp. avenae</name>
    <dbReference type="NCBI Taxonomy" id="200324"/>
    <lineage>
        <taxon>Eukaryota</taxon>
        <taxon>Fungi</taxon>
        <taxon>Dikarya</taxon>
        <taxon>Basidiomycota</taxon>
        <taxon>Pucciniomycotina</taxon>
        <taxon>Pucciniomycetes</taxon>
        <taxon>Pucciniales</taxon>
        <taxon>Pucciniaceae</taxon>
        <taxon>Puccinia</taxon>
    </lineage>
</organism>
<comment type="caution">
    <text evidence="6">The sequence shown here is derived from an EMBL/GenBank/DDBJ whole genome shotgun (WGS) entry which is preliminary data.</text>
</comment>